<feature type="region of interest" description="Disordered" evidence="16">
    <location>
        <begin position="91"/>
        <end position="117"/>
    </location>
</feature>
<dbReference type="InterPro" id="IPR003616">
    <property type="entry name" value="Post-SET_dom"/>
</dbReference>
<dbReference type="InterPro" id="IPR001739">
    <property type="entry name" value="Methyl_CpG_DNA-bd"/>
</dbReference>
<dbReference type="SMART" id="SM00333">
    <property type="entry name" value="TUDOR"/>
    <property type="match status" value="2"/>
</dbReference>
<dbReference type="CDD" id="cd10517">
    <property type="entry name" value="SET_SETDB1"/>
    <property type="match status" value="1"/>
</dbReference>
<dbReference type="GO" id="GO:0005694">
    <property type="term" value="C:chromosome"/>
    <property type="evidence" value="ECO:0007669"/>
    <property type="project" value="UniProtKB-SubCell"/>
</dbReference>
<dbReference type="GO" id="GO:0032259">
    <property type="term" value="P:methylation"/>
    <property type="evidence" value="ECO:0007669"/>
    <property type="project" value="UniProtKB-KW"/>
</dbReference>
<dbReference type="Gene3D" id="2.30.30.140">
    <property type="match status" value="2"/>
</dbReference>
<evidence type="ECO:0000256" key="2">
    <source>
        <dbReference type="ARBA" id="ARBA00004286"/>
    </source>
</evidence>
<evidence type="ECO:0000256" key="12">
    <source>
        <dbReference type="ARBA" id="ARBA00023015"/>
    </source>
</evidence>
<dbReference type="GO" id="GO:0010629">
    <property type="term" value="P:negative regulation of gene expression"/>
    <property type="evidence" value="ECO:0007669"/>
    <property type="project" value="TreeGrafter"/>
</dbReference>
<dbReference type="GO" id="GO:0046974">
    <property type="term" value="F:histone H3K9 methyltransferase activity"/>
    <property type="evidence" value="ECO:0007669"/>
    <property type="project" value="TreeGrafter"/>
</dbReference>
<keyword evidence="6" id="KW-0808">Transferase</keyword>
<dbReference type="InterPro" id="IPR041292">
    <property type="entry name" value="Tudor_4"/>
</dbReference>
<feature type="compositionally biased region" description="Polar residues" evidence="16">
    <location>
        <begin position="268"/>
        <end position="278"/>
    </location>
</feature>
<dbReference type="GO" id="GO:0003677">
    <property type="term" value="F:DNA binding"/>
    <property type="evidence" value="ECO:0007669"/>
    <property type="project" value="InterPro"/>
</dbReference>
<reference evidence="21" key="2">
    <citation type="submission" date="2020-05" db="UniProtKB">
        <authorList>
            <consortium name="EnsemblMetazoa"/>
        </authorList>
    </citation>
    <scope>IDENTIFICATION</scope>
    <source>
        <strain evidence="21">IAEA</strain>
    </source>
</reference>
<dbReference type="Gene3D" id="2.170.270.10">
    <property type="entry name" value="SET domain"/>
    <property type="match status" value="1"/>
</dbReference>
<evidence type="ECO:0000256" key="7">
    <source>
        <dbReference type="ARBA" id="ARBA00022691"/>
    </source>
</evidence>
<keyword evidence="10" id="KW-0862">Zinc</keyword>
<dbReference type="STRING" id="37001.A0A1A9X4V2"/>
<keyword evidence="12" id="KW-0805">Transcription regulation</keyword>
<dbReference type="EnsemblMetazoa" id="GBRI044332-RA">
    <property type="protein sequence ID" value="GBRI044332-PA"/>
    <property type="gene ID" value="GBRI044332"/>
</dbReference>
<evidence type="ECO:0000256" key="8">
    <source>
        <dbReference type="ARBA" id="ARBA00022723"/>
    </source>
</evidence>
<dbReference type="CDD" id="cd01395">
    <property type="entry name" value="HMT_MBD"/>
    <property type="match status" value="1"/>
</dbReference>
<evidence type="ECO:0000256" key="14">
    <source>
        <dbReference type="ARBA" id="ARBA00023163"/>
    </source>
</evidence>
<feature type="region of interest" description="Disordered" evidence="16">
    <location>
        <begin position="1179"/>
        <end position="1253"/>
    </location>
</feature>
<organism evidence="21 22">
    <name type="scientific">Glossina brevipalpis</name>
    <dbReference type="NCBI Taxonomy" id="37001"/>
    <lineage>
        <taxon>Eukaryota</taxon>
        <taxon>Metazoa</taxon>
        <taxon>Ecdysozoa</taxon>
        <taxon>Arthropoda</taxon>
        <taxon>Hexapoda</taxon>
        <taxon>Insecta</taxon>
        <taxon>Pterygota</taxon>
        <taxon>Neoptera</taxon>
        <taxon>Endopterygota</taxon>
        <taxon>Diptera</taxon>
        <taxon>Brachycera</taxon>
        <taxon>Muscomorpha</taxon>
        <taxon>Hippoboscoidea</taxon>
        <taxon>Glossinidae</taxon>
        <taxon>Glossina</taxon>
    </lineage>
</organism>
<dbReference type="CDD" id="cd20382">
    <property type="entry name" value="Tudor_SETDB1_rpt1"/>
    <property type="match status" value="1"/>
</dbReference>
<dbReference type="CDD" id="cd21181">
    <property type="entry name" value="Tudor_SETDB1_rpt2"/>
    <property type="match status" value="1"/>
</dbReference>
<dbReference type="InterPro" id="IPR001214">
    <property type="entry name" value="SET_dom"/>
</dbReference>
<dbReference type="VEuPathDB" id="VectorBase:GBRI044332"/>
<feature type="domain" description="MBD" evidence="20">
    <location>
        <begin position="910"/>
        <end position="976"/>
    </location>
</feature>
<dbReference type="PROSITE" id="PS50982">
    <property type="entry name" value="MBD"/>
    <property type="match status" value="1"/>
</dbReference>
<evidence type="ECO:0000256" key="4">
    <source>
        <dbReference type="ARBA" id="ARBA00022491"/>
    </source>
</evidence>
<dbReference type="Pfam" id="PF05033">
    <property type="entry name" value="Pre-SET"/>
    <property type="match status" value="1"/>
</dbReference>
<evidence type="ECO:0000313" key="22">
    <source>
        <dbReference type="Proteomes" id="UP000091820"/>
    </source>
</evidence>
<keyword evidence="5" id="KW-0489">Methyltransferase</keyword>
<reference evidence="22" key="1">
    <citation type="submission" date="2014-03" db="EMBL/GenBank/DDBJ databases">
        <authorList>
            <person name="Aksoy S."/>
            <person name="Warren W."/>
            <person name="Wilson R.K."/>
        </authorList>
    </citation>
    <scope>NUCLEOTIDE SEQUENCE [LARGE SCALE GENOMIC DNA]</scope>
    <source>
        <strain evidence="22">IAEA</strain>
    </source>
</reference>
<keyword evidence="8" id="KW-0479">Metal-binding</keyword>
<dbReference type="InterPro" id="IPR051516">
    <property type="entry name" value="SETDB_methyltransferase"/>
</dbReference>
<evidence type="ECO:0000256" key="9">
    <source>
        <dbReference type="ARBA" id="ARBA00022737"/>
    </source>
</evidence>
<comment type="subcellular location">
    <subcellularLocation>
        <location evidence="2">Chromosome</location>
    </subcellularLocation>
    <subcellularLocation>
        <location evidence="1">Nucleus</location>
    </subcellularLocation>
</comment>
<protein>
    <recommendedName>
        <fullName evidence="23">Histone-lysine N-methyltransferase eggless</fullName>
    </recommendedName>
</protein>
<evidence type="ECO:0000256" key="16">
    <source>
        <dbReference type="SAM" id="MobiDB-lite"/>
    </source>
</evidence>
<dbReference type="PROSITE" id="PS50280">
    <property type="entry name" value="SET"/>
    <property type="match status" value="1"/>
</dbReference>
<keyword evidence="14" id="KW-0804">Transcription</keyword>
<keyword evidence="3" id="KW-0158">Chromosome</keyword>
<dbReference type="GO" id="GO:0070828">
    <property type="term" value="P:heterochromatin organization"/>
    <property type="evidence" value="ECO:0007669"/>
    <property type="project" value="TreeGrafter"/>
</dbReference>
<sequence>MADDIKSQEIIIDDPTGIGLKNIENDLINEKLNPVENEISSLGGIAKPTTSVKENIEIKEISNIEEKEVNKDPDLVNPAEMKEIKKRLELFVEPSQQDNSSITESQQSDRETQESLIEECNQSTAQLNSDDLLKPRVSDDAELVKQRELMENLETCDSQESTKLIIDETSIEEENKYNKSDQQETDMVVDEQAQMLCEQNVKSADNTKSAENVDDLAKLAELKSETNKLMSEVDDEKDEDVLHVEGPAVPIIEIDDDDEPAEKPPSDVSIQEKQANAQTDTVNSVVEQQQAVENQDITMKDVAAEIIPNIDAKANESLLEKSAEKQFVEDVKDSTDNSESDDGSCEIFYNKECINYECPHNHKQYLQAPLWALSYFHVNKKKFKCQYVCVVCYDMSLDMYEEFCGLLNAKYPLLTKDIPTGRQEFVEIIDSSDEEDASEAAKIAEEHSKPSFSKNDFLLIEDELDKVIKNVLNKVEIQSQLTWSKSILTQRLKHLEVESSRIEKDMRTLQKKADKMHEALYQCPKIKLRQLQPLDLNSGLPFSGVDALEVQQIPPVGEVERSPIQINGTYYAVKNNAIARWVPCKVIEQIDSNIPSQKNAKQYKIKFLKSQYQMLKTVPAKHLAYYEPPAVRLPTGARVIAYFDASSLTRGKDKVTVQSAFYPGIIAEPLKPNNKFRYLIFYDDGYTQYVYHKDVRLVCQVSENVWEDVHPASRDFIQKYLTQYSINRPMVQTQKGQSMSTQSNGYWLHARVIDIDCSLVLMQFEGTRSHTEWIYRGSLRLGPVFKEYQKSLQKHTNVPVSRLPRRTEPFIRYTQDEESSAQQQTEKARAVARKSFGRPESITSSVQGQLSQTSSQMPVKHLNNSTIYVEDENKPKGKVVYYTAKRNLPPRKFVVHNCSPTCLIDITHNLSAYSPLSKPLLSGWERFILRQKIKKAIAYRAPCGKILRNMKELRNYLRLTKNILNVDNFDFSHETNCLAEYVIESAIVQKRDISGGQEKMAIPLVNYYDNTLPPECKYSAKVIPTEGVHINTDKDFLVGCDCDDDCSDKARCSCWQLTLAGAKYGNPNTPSNQVGYQYKRLLEHVATGIYECNARCKCKSNCLNRVVQHSLQMKLQVFKTSNRGWGLRCINDIPCGSFVCIYAGHLLTEAKANEGGLDAGDEYFAELDYIEVAEQIKEGYESEVEPPEAEDEDPYNPEQEDDDEFTPSKSYMSRSKAKMKNARSNSQHSEEEFQERQVISFNPNADINEDSGRESSIRKLFGKDEACYVMDAKITGNLGRYFNHSCSPNLFVQNVFVDTHDLRFPWVAFFASCHIRAGTELTWNYNYEVGVVPGKVLYCQCGAPNCRLRLL</sequence>
<dbReference type="Proteomes" id="UP000091820">
    <property type="component" value="Unassembled WGS sequence"/>
</dbReference>
<dbReference type="GO" id="GO:0005634">
    <property type="term" value="C:nucleus"/>
    <property type="evidence" value="ECO:0007669"/>
    <property type="project" value="UniProtKB-SubCell"/>
</dbReference>
<evidence type="ECO:0000256" key="11">
    <source>
        <dbReference type="ARBA" id="ARBA00022853"/>
    </source>
</evidence>
<evidence type="ECO:0000313" key="21">
    <source>
        <dbReference type="EnsemblMetazoa" id="GBRI044332-PA"/>
    </source>
</evidence>
<evidence type="ECO:0000256" key="3">
    <source>
        <dbReference type="ARBA" id="ARBA00022454"/>
    </source>
</evidence>
<keyword evidence="22" id="KW-1185">Reference proteome</keyword>
<dbReference type="Pfam" id="PF18359">
    <property type="entry name" value="Tudor_5"/>
    <property type="match status" value="1"/>
</dbReference>
<evidence type="ECO:0000256" key="15">
    <source>
        <dbReference type="ARBA" id="ARBA00023242"/>
    </source>
</evidence>
<dbReference type="InterPro" id="IPR016177">
    <property type="entry name" value="DNA-bd_dom_sf"/>
</dbReference>
<dbReference type="InterPro" id="IPR007728">
    <property type="entry name" value="Pre-SET_dom"/>
</dbReference>
<dbReference type="InterPro" id="IPR002999">
    <property type="entry name" value="Tudor"/>
</dbReference>
<evidence type="ECO:0000256" key="13">
    <source>
        <dbReference type="ARBA" id="ARBA00023054"/>
    </source>
</evidence>
<dbReference type="PROSITE" id="PS50867">
    <property type="entry name" value="PRE_SET"/>
    <property type="match status" value="1"/>
</dbReference>
<evidence type="ECO:0000259" key="19">
    <source>
        <dbReference type="PROSITE" id="PS50868"/>
    </source>
</evidence>
<name>A0A1A9X4V2_9MUSC</name>
<dbReference type="SMART" id="SM00317">
    <property type="entry name" value="SET"/>
    <property type="match status" value="1"/>
</dbReference>
<evidence type="ECO:0000256" key="1">
    <source>
        <dbReference type="ARBA" id="ARBA00004123"/>
    </source>
</evidence>
<dbReference type="PANTHER" id="PTHR46024:SF1">
    <property type="entry name" value="HISTONE-LYSINE N-METHYLTRANSFERASE EGGLESS"/>
    <property type="match status" value="1"/>
</dbReference>
<evidence type="ECO:0000256" key="10">
    <source>
        <dbReference type="ARBA" id="ARBA00022833"/>
    </source>
</evidence>
<keyword evidence="13" id="KW-0175">Coiled coil</keyword>
<feature type="compositionally biased region" description="Acidic residues" evidence="16">
    <location>
        <begin position="1181"/>
        <end position="1205"/>
    </location>
</feature>
<dbReference type="Pfam" id="PF01429">
    <property type="entry name" value="MBD"/>
    <property type="match status" value="1"/>
</dbReference>
<evidence type="ECO:0000259" key="20">
    <source>
        <dbReference type="PROSITE" id="PS50982"/>
    </source>
</evidence>
<feature type="region of interest" description="Disordered" evidence="16">
    <location>
        <begin position="255"/>
        <end position="278"/>
    </location>
</feature>
<feature type="domain" description="Post-SET" evidence="19">
    <location>
        <begin position="1335"/>
        <end position="1351"/>
    </location>
</feature>
<dbReference type="PROSITE" id="PS50868">
    <property type="entry name" value="POST_SET"/>
    <property type="match status" value="1"/>
</dbReference>
<dbReference type="Gene3D" id="3.30.890.10">
    <property type="entry name" value="Methyl-cpg-binding Protein 2, Chain A"/>
    <property type="match status" value="1"/>
</dbReference>
<dbReference type="SUPFAM" id="SSF54171">
    <property type="entry name" value="DNA-binding domain"/>
    <property type="match status" value="1"/>
</dbReference>
<dbReference type="PANTHER" id="PTHR46024">
    <property type="entry name" value="HISTONE-LYSINE N-METHYLTRANSFERASE EGGLESS"/>
    <property type="match status" value="1"/>
</dbReference>
<dbReference type="SMART" id="SM00468">
    <property type="entry name" value="PreSET"/>
    <property type="match status" value="1"/>
</dbReference>
<evidence type="ECO:0000256" key="5">
    <source>
        <dbReference type="ARBA" id="ARBA00022603"/>
    </source>
</evidence>
<keyword evidence="4" id="KW-0678">Repressor</keyword>
<keyword evidence="9" id="KW-0677">Repeat</keyword>
<dbReference type="Pfam" id="PF18358">
    <property type="entry name" value="Tudor_4"/>
    <property type="match status" value="1"/>
</dbReference>
<evidence type="ECO:0000259" key="18">
    <source>
        <dbReference type="PROSITE" id="PS50867"/>
    </source>
</evidence>
<evidence type="ECO:0000259" key="17">
    <source>
        <dbReference type="PROSITE" id="PS50280"/>
    </source>
</evidence>
<keyword evidence="11" id="KW-0156">Chromatin regulator</keyword>
<proteinExistence type="predicted"/>
<dbReference type="SMART" id="SM00391">
    <property type="entry name" value="MBD"/>
    <property type="match status" value="1"/>
</dbReference>
<dbReference type="InterPro" id="IPR046341">
    <property type="entry name" value="SET_dom_sf"/>
</dbReference>
<feature type="domain" description="SET" evidence="17">
    <location>
        <begin position="1113"/>
        <end position="1326"/>
    </location>
</feature>
<dbReference type="SUPFAM" id="SSF82199">
    <property type="entry name" value="SET domain"/>
    <property type="match status" value="1"/>
</dbReference>
<dbReference type="InterPro" id="IPR041291">
    <property type="entry name" value="TUDOR_5"/>
</dbReference>
<keyword evidence="15" id="KW-0539">Nucleus</keyword>
<dbReference type="GO" id="GO:0008270">
    <property type="term" value="F:zinc ion binding"/>
    <property type="evidence" value="ECO:0007669"/>
    <property type="project" value="InterPro"/>
</dbReference>
<evidence type="ECO:0000256" key="6">
    <source>
        <dbReference type="ARBA" id="ARBA00022679"/>
    </source>
</evidence>
<dbReference type="InterPro" id="IPR047232">
    <property type="entry name" value="SETDB1/2-like_MBD"/>
</dbReference>
<feature type="compositionally biased region" description="Polar residues" evidence="16">
    <location>
        <begin position="94"/>
        <end position="106"/>
    </location>
</feature>
<keyword evidence="7" id="KW-0949">S-adenosyl-L-methionine</keyword>
<feature type="domain" description="Pre-SET" evidence="18">
    <location>
        <begin position="1038"/>
        <end position="1110"/>
    </location>
</feature>
<evidence type="ECO:0008006" key="23">
    <source>
        <dbReference type="Google" id="ProtNLM"/>
    </source>
</evidence>
<dbReference type="Pfam" id="PF00856">
    <property type="entry name" value="SET"/>
    <property type="match status" value="1"/>
</dbReference>
<accession>A0A1A9X4V2</accession>